<evidence type="ECO:0000256" key="1">
    <source>
        <dbReference type="SAM" id="MobiDB-lite"/>
    </source>
</evidence>
<evidence type="ECO:0000313" key="2">
    <source>
        <dbReference type="EMBL" id="KAH3801833.1"/>
    </source>
</evidence>
<reference evidence="2" key="2">
    <citation type="submission" date="2020-11" db="EMBL/GenBank/DDBJ databases">
        <authorList>
            <person name="McCartney M.A."/>
            <person name="Auch B."/>
            <person name="Kono T."/>
            <person name="Mallez S."/>
            <person name="Becker A."/>
            <person name="Gohl D.M."/>
            <person name="Silverstein K.A.T."/>
            <person name="Koren S."/>
            <person name="Bechman K.B."/>
            <person name="Herman A."/>
            <person name="Abrahante J.E."/>
            <person name="Garbe J."/>
        </authorList>
    </citation>
    <scope>NUCLEOTIDE SEQUENCE</scope>
    <source>
        <strain evidence="2">Duluth1</strain>
        <tissue evidence="2">Whole animal</tissue>
    </source>
</reference>
<comment type="caution">
    <text evidence="2">The sequence shown here is derived from an EMBL/GenBank/DDBJ whole genome shotgun (WGS) entry which is preliminary data.</text>
</comment>
<dbReference type="EMBL" id="JAIWYP010000007">
    <property type="protein sequence ID" value="KAH3801833.1"/>
    <property type="molecule type" value="Genomic_DNA"/>
</dbReference>
<protein>
    <submittedName>
        <fullName evidence="2">Uncharacterized protein</fullName>
    </submittedName>
</protein>
<feature type="region of interest" description="Disordered" evidence="1">
    <location>
        <begin position="1"/>
        <end position="21"/>
    </location>
</feature>
<accession>A0A9D4FMZ3</accession>
<organism evidence="2 3">
    <name type="scientific">Dreissena polymorpha</name>
    <name type="common">Zebra mussel</name>
    <name type="synonym">Mytilus polymorpha</name>
    <dbReference type="NCBI Taxonomy" id="45954"/>
    <lineage>
        <taxon>Eukaryota</taxon>
        <taxon>Metazoa</taxon>
        <taxon>Spiralia</taxon>
        <taxon>Lophotrochozoa</taxon>
        <taxon>Mollusca</taxon>
        <taxon>Bivalvia</taxon>
        <taxon>Autobranchia</taxon>
        <taxon>Heteroconchia</taxon>
        <taxon>Euheterodonta</taxon>
        <taxon>Imparidentia</taxon>
        <taxon>Neoheterodontei</taxon>
        <taxon>Myida</taxon>
        <taxon>Dreissenoidea</taxon>
        <taxon>Dreissenidae</taxon>
        <taxon>Dreissena</taxon>
    </lineage>
</organism>
<evidence type="ECO:0000313" key="3">
    <source>
        <dbReference type="Proteomes" id="UP000828390"/>
    </source>
</evidence>
<dbReference type="Proteomes" id="UP000828390">
    <property type="component" value="Unassembled WGS sequence"/>
</dbReference>
<dbReference type="AlphaFoldDB" id="A0A9D4FMZ3"/>
<proteinExistence type="predicted"/>
<name>A0A9D4FMZ3_DREPO</name>
<gene>
    <name evidence="2" type="ORF">DPMN_155495</name>
</gene>
<keyword evidence="3" id="KW-1185">Reference proteome</keyword>
<reference evidence="2" key="1">
    <citation type="journal article" date="2019" name="bioRxiv">
        <title>The Genome of the Zebra Mussel, Dreissena polymorpha: A Resource for Invasive Species Research.</title>
        <authorList>
            <person name="McCartney M.A."/>
            <person name="Auch B."/>
            <person name="Kono T."/>
            <person name="Mallez S."/>
            <person name="Zhang Y."/>
            <person name="Obille A."/>
            <person name="Becker A."/>
            <person name="Abrahante J.E."/>
            <person name="Garbe J."/>
            <person name="Badalamenti J.P."/>
            <person name="Herman A."/>
            <person name="Mangelson H."/>
            <person name="Liachko I."/>
            <person name="Sullivan S."/>
            <person name="Sone E.D."/>
            <person name="Koren S."/>
            <person name="Silverstein K.A.T."/>
            <person name="Beckman K.B."/>
            <person name="Gohl D.M."/>
        </authorList>
    </citation>
    <scope>NUCLEOTIDE SEQUENCE</scope>
    <source>
        <strain evidence="2">Duluth1</strain>
        <tissue evidence="2">Whole animal</tissue>
    </source>
</reference>
<sequence>MTPQQLGLTLTPQRPSGDTLGTGQVARLQKQMEEALLQEDFLSPKFFSTFPVLEKEEEKEIQEHILYC</sequence>